<gene>
    <name evidence="1" type="ORF">C0Q70_06576</name>
</gene>
<accession>A0A2T7PCM4</accession>
<sequence length="297" mass="33083">MSALEEGWLKADGYSIYAWSVSGYETCVVVKSDDLQSISFDMGASIPQSLGCANVFISHGHMDHIGAVSSHAAKRGLFGLRKAQYFVPPHLVEKLKSVTDASFAMSENTEALKDVNIIPFGKNITINLPNNYLMRTFPTVHRIPSQGYILYKQIKKLRPELVGQPATKIAEMHRKNVPIHDVITTPELAYTGDTTIEVFLNPPTEDLLRVKILVTEATYLGHHDTSDNIRKAKEFGHTHLQELIDNAHLFKDIGNIILMHFSARYSSQDVQQIVASSIPEELKGKVHCAITAKEKMS</sequence>
<dbReference type="Proteomes" id="UP000245119">
    <property type="component" value="Linkage Group LG4"/>
</dbReference>
<protein>
    <recommendedName>
        <fullName evidence="3">Metallo-beta-lactamase domain-containing protein</fullName>
    </recommendedName>
</protein>
<name>A0A2T7PCM4_POMCA</name>
<proteinExistence type="predicted"/>
<dbReference type="PANTHER" id="PTHR46504:SF2">
    <property type="entry name" value="TRNASE Z TRZ1"/>
    <property type="match status" value="1"/>
</dbReference>
<dbReference type="InterPro" id="IPR036866">
    <property type="entry name" value="RibonucZ/Hydroxyglut_hydro"/>
</dbReference>
<evidence type="ECO:0008006" key="3">
    <source>
        <dbReference type="Google" id="ProtNLM"/>
    </source>
</evidence>
<dbReference type="AlphaFoldDB" id="A0A2T7PCM4"/>
<dbReference type="PANTHER" id="PTHR46504">
    <property type="entry name" value="TRNASE Z TRZ1"/>
    <property type="match status" value="1"/>
</dbReference>
<dbReference type="OrthoDB" id="527344at2759"/>
<evidence type="ECO:0000313" key="1">
    <source>
        <dbReference type="EMBL" id="PVD31165.1"/>
    </source>
</evidence>
<reference evidence="1 2" key="1">
    <citation type="submission" date="2018-04" db="EMBL/GenBank/DDBJ databases">
        <title>The genome of golden apple snail Pomacea canaliculata provides insight into stress tolerance and invasive adaptation.</title>
        <authorList>
            <person name="Liu C."/>
            <person name="Liu B."/>
            <person name="Ren Y."/>
            <person name="Zhang Y."/>
            <person name="Wang H."/>
            <person name="Li S."/>
            <person name="Jiang F."/>
            <person name="Yin L."/>
            <person name="Zhang G."/>
            <person name="Qian W."/>
            <person name="Fan W."/>
        </authorList>
    </citation>
    <scope>NUCLEOTIDE SEQUENCE [LARGE SCALE GENOMIC DNA]</scope>
    <source>
        <strain evidence="1">SZHN2017</strain>
        <tissue evidence="1">Muscle</tissue>
    </source>
</reference>
<dbReference type="EMBL" id="PZQS01000004">
    <property type="protein sequence ID" value="PVD31165.1"/>
    <property type="molecule type" value="Genomic_DNA"/>
</dbReference>
<evidence type="ECO:0000313" key="2">
    <source>
        <dbReference type="Proteomes" id="UP000245119"/>
    </source>
</evidence>
<dbReference type="STRING" id="400727.A0A2T7PCM4"/>
<dbReference type="OMA" id="VVFVPPC"/>
<keyword evidence="2" id="KW-1185">Reference proteome</keyword>
<comment type="caution">
    <text evidence="1">The sequence shown here is derived from an EMBL/GenBank/DDBJ whole genome shotgun (WGS) entry which is preliminary data.</text>
</comment>
<dbReference type="Gene3D" id="3.60.15.10">
    <property type="entry name" value="Ribonuclease Z/Hydroxyacylglutathione hydrolase-like"/>
    <property type="match status" value="1"/>
</dbReference>
<dbReference type="SUPFAM" id="SSF56281">
    <property type="entry name" value="Metallo-hydrolase/oxidoreductase"/>
    <property type="match status" value="1"/>
</dbReference>
<organism evidence="1 2">
    <name type="scientific">Pomacea canaliculata</name>
    <name type="common">Golden apple snail</name>
    <dbReference type="NCBI Taxonomy" id="400727"/>
    <lineage>
        <taxon>Eukaryota</taxon>
        <taxon>Metazoa</taxon>
        <taxon>Spiralia</taxon>
        <taxon>Lophotrochozoa</taxon>
        <taxon>Mollusca</taxon>
        <taxon>Gastropoda</taxon>
        <taxon>Caenogastropoda</taxon>
        <taxon>Architaenioglossa</taxon>
        <taxon>Ampullarioidea</taxon>
        <taxon>Ampullariidae</taxon>
        <taxon>Pomacea</taxon>
    </lineage>
</organism>